<dbReference type="Gene3D" id="3.40.190.10">
    <property type="entry name" value="Periplasmic binding protein-like II"/>
    <property type="match status" value="1"/>
</dbReference>
<proteinExistence type="inferred from homology"/>
<dbReference type="GO" id="GO:0043190">
    <property type="term" value="C:ATP-binding cassette (ABC) transporter complex"/>
    <property type="evidence" value="ECO:0007669"/>
    <property type="project" value="InterPro"/>
</dbReference>
<dbReference type="InterPro" id="IPR039424">
    <property type="entry name" value="SBP_5"/>
</dbReference>
<dbReference type="RefSeq" id="WP_108729113.1">
    <property type="nucleotide sequence ID" value="NZ_CP025785.1"/>
</dbReference>
<dbReference type="SUPFAM" id="SSF53850">
    <property type="entry name" value="Periplasmic binding protein-like II"/>
    <property type="match status" value="1"/>
</dbReference>
<evidence type="ECO:0000256" key="2">
    <source>
        <dbReference type="ARBA" id="ARBA00005695"/>
    </source>
</evidence>
<evidence type="ECO:0000259" key="6">
    <source>
        <dbReference type="Pfam" id="PF00496"/>
    </source>
</evidence>
<dbReference type="PANTHER" id="PTHR30290:SF10">
    <property type="entry name" value="PERIPLASMIC OLIGOPEPTIDE-BINDING PROTEIN-RELATED"/>
    <property type="match status" value="1"/>
</dbReference>
<comment type="similarity">
    <text evidence="2">Belongs to the bacterial solute-binding protein 5 family.</text>
</comment>
<protein>
    <submittedName>
        <fullName evidence="7">Peptide ABC transporter substrate-binding protein</fullName>
    </submittedName>
</protein>
<dbReference type="PIRSF" id="PIRSF002741">
    <property type="entry name" value="MppA"/>
    <property type="match status" value="1"/>
</dbReference>
<keyword evidence="4 5" id="KW-0732">Signal</keyword>
<dbReference type="Gene3D" id="3.10.105.10">
    <property type="entry name" value="Dipeptide-binding Protein, Domain 3"/>
    <property type="match status" value="1"/>
</dbReference>
<evidence type="ECO:0000256" key="4">
    <source>
        <dbReference type="ARBA" id="ARBA00022729"/>
    </source>
</evidence>
<keyword evidence="3" id="KW-0813">Transport</keyword>
<feature type="signal peptide" evidence="5">
    <location>
        <begin position="1"/>
        <end position="22"/>
    </location>
</feature>
<feature type="domain" description="Solute-binding protein family 5" evidence="6">
    <location>
        <begin position="73"/>
        <end position="443"/>
    </location>
</feature>
<dbReference type="InterPro" id="IPR030678">
    <property type="entry name" value="Peptide/Ni-bd"/>
</dbReference>
<comment type="subcellular location">
    <subcellularLocation>
        <location evidence="1">Cell envelope</location>
    </subcellularLocation>
</comment>
<evidence type="ECO:0000313" key="7">
    <source>
        <dbReference type="EMBL" id="AWG42713.1"/>
    </source>
</evidence>
<dbReference type="EMBL" id="CP025785">
    <property type="protein sequence ID" value="AWG42713.1"/>
    <property type="molecule type" value="Genomic_DNA"/>
</dbReference>
<dbReference type="GO" id="GO:1904680">
    <property type="term" value="F:peptide transmembrane transporter activity"/>
    <property type="evidence" value="ECO:0007669"/>
    <property type="project" value="TreeGrafter"/>
</dbReference>
<reference evidence="7 8" key="1">
    <citation type="submission" date="2018-01" db="EMBL/GenBank/DDBJ databases">
        <title>Genome sequence of Borrelia tachyglossi.</title>
        <authorList>
            <person name="Gofton A.W."/>
        </authorList>
    </citation>
    <scope>NUCLEOTIDE SEQUENCE [LARGE SCALE GENOMIC DNA]</scope>
    <source>
        <strain evidence="7 8">Bc-F10-1268</strain>
    </source>
</reference>
<dbReference type="GO" id="GO:0015833">
    <property type="term" value="P:peptide transport"/>
    <property type="evidence" value="ECO:0007669"/>
    <property type="project" value="TreeGrafter"/>
</dbReference>
<gene>
    <name evidence="7" type="ORF">CR532_01685</name>
</gene>
<dbReference type="Pfam" id="PF00496">
    <property type="entry name" value="SBP_bac_5"/>
    <property type="match status" value="1"/>
</dbReference>
<evidence type="ECO:0000256" key="3">
    <source>
        <dbReference type="ARBA" id="ARBA00022448"/>
    </source>
</evidence>
<dbReference type="PANTHER" id="PTHR30290">
    <property type="entry name" value="PERIPLASMIC BINDING COMPONENT OF ABC TRANSPORTER"/>
    <property type="match status" value="1"/>
</dbReference>
<dbReference type="OrthoDB" id="9801912at2"/>
<dbReference type="Proteomes" id="UP000244655">
    <property type="component" value="Chromosome"/>
</dbReference>
<dbReference type="FunFam" id="3.90.76.10:FF:000001">
    <property type="entry name" value="Oligopeptide ABC transporter substrate-binding protein"/>
    <property type="match status" value="1"/>
</dbReference>
<dbReference type="GO" id="GO:0030288">
    <property type="term" value="C:outer membrane-bounded periplasmic space"/>
    <property type="evidence" value="ECO:0007669"/>
    <property type="project" value="UniProtKB-ARBA"/>
</dbReference>
<evidence type="ECO:0000313" key="8">
    <source>
        <dbReference type="Proteomes" id="UP000244655"/>
    </source>
</evidence>
<name>A0A2S1LWP1_9SPIR</name>
<dbReference type="AlphaFoldDB" id="A0A2S1LWP1"/>
<dbReference type="InterPro" id="IPR000914">
    <property type="entry name" value="SBP_5_dom"/>
</dbReference>
<sequence>MKYKVIILLSFFSALFLTTCYSDTQQDKITFRVTNDSEPDSLDPQLATSTQAFNIIINTFLGLTVRDSQTGGYKPGLAQSWDISDDGLVYTFHLREGLVWSDGVPITAEGIRKSYLRILDKETGSQYVDIVKSTIKNGQDYFDGKVTDSELGIRALNDNTLEITLVNPKPYFLDMLTHTSFIPVPVHVIEKHGQNWTNPENMAVSGAYTLKKRLVNDKIVITKNDKYYNAPSVEIDEVIFYPILGDTAYNMYIKDELDFLPTIGREKFDEARIRDDYYSYPTNSATYLAFNTTIKPLDNPKVREALTLAIDRITITHVIGKGRSDPTRNLTPPFDNYSYGKELKLFDPERSKKLLAEAGYPNGAGFPTLKYKTSKRDGMGRTAEFLQEQFKKTLNINLEIEVEEWTTFLGSRRMGNYQISDMGWAGDYGDPLTFLESLFTTENHVFGAYGYSNKEYDALIKKSDFEQDPLKRQDILRQAEAIIVEKDFPMAPLSIMKSYYLFRNDKWTGWTPNVANKYHYEDIKPKR</sequence>
<organism evidence="7 8">
    <name type="scientific">Candidatus Borreliella tachyglossi</name>
    <dbReference type="NCBI Taxonomy" id="1964448"/>
    <lineage>
        <taxon>Bacteria</taxon>
        <taxon>Pseudomonadati</taxon>
        <taxon>Spirochaetota</taxon>
        <taxon>Spirochaetia</taxon>
        <taxon>Spirochaetales</taxon>
        <taxon>Borreliaceae</taxon>
        <taxon>Borreliella</taxon>
    </lineage>
</organism>
<evidence type="ECO:0000256" key="5">
    <source>
        <dbReference type="SAM" id="SignalP"/>
    </source>
</evidence>
<dbReference type="Gene3D" id="3.90.76.10">
    <property type="entry name" value="Dipeptide-binding Protein, Domain 1"/>
    <property type="match status" value="1"/>
</dbReference>
<accession>A0A2S1LWP1</accession>
<keyword evidence="8" id="KW-1185">Reference proteome</keyword>
<evidence type="ECO:0000256" key="1">
    <source>
        <dbReference type="ARBA" id="ARBA00004196"/>
    </source>
</evidence>
<dbReference type="CDD" id="cd08504">
    <property type="entry name" value="PBP2_OppA"/>
    <property type="match status" value="1"/>
</dbReference>
<feature type="chain" id="PRO_5015670168" evidence="5">
    <location>
        <begin position="23"/>
        <end position="527"/>
    </location>
</feature>